<accession>A0A1H3TYU3</accession>
<dbReference type="PANTHER" id="PTHR10138:SF0">
    <property type="entry name" value="TRYPTOPHAN 2,3-DIOXYGENASE"/>
    <property type="match status" value="1"/>
</dbReference>
<sequence length="349" mass="41374">MHIQFVSSLEINKKKAKKLPFSAKYLNMSPAQTQKDILDKIELLQEKFKASGQDLSSYLEGLLYSDYLTYWDYINLDILLSLQQPRTSFKDEKIFIIYHQITELYFKLIIWELEQIAEMSPLPAKFFKERLERVNMYFDQLISSFGVMWKGMEREQFLKFRMSLLPSSGFQSAQYRVIEILATPAKNLIFLGKREELKDVEDVETLFSNLYWQHGAVELATGEKTLTLKTFEIKYQKDLEEFIQDYKTKNIWNKYSDCTDKDEELKTLMKNFDLKANVFWPLAHYKSAVRYLQRDPVDIAATGGTNWQKYLPPRFQKVIFYPELWTDQEKEEWGKGWVVKEVFGDGNLD</sequence>
<keyword evidence="2" id="KW-1185">Reference proteome</keyword>
<comment type="caution">
    <text evidence="1">The sequence shown here is derived from an EMBL/GenBank/DDBJ whole genome shotgun (WGS) entry which is preliminary data.</text>
</comment>
<evidence type="ECO:0000313" key="1">
    <source>
        <dbReference type="EMBL" id="SDZ54429.1"/>
    </source>
</evidence>
<dbReference type="Pfam" id="PF03301">
    <property type="entry name" value="Trp_dioxygenase"/>
    <property type="match status" value="1"/>
</dbReference>
<dbReference type="InterPro" id="IPR037217">
    <property type="entry name" value="Trp/Indoleamine_2_3_dOase-like"/>
</dbReference>
<organism evidence="1 2">
    <name type="scientific">Rhodonellum ikkaensis</name>
    <dbReference type="NCBI Taxonomy" id="336829"/>
    <lineage>
        <taxon>Bacteria</taxon>
        <taxon>Pseudomonadati</taxon>
        <taxon>Bacteroidota</taxon>
        <taxon>Cytophagia</taxon>
        <taxon>Cytophagales</taxon>
        <taxon>Cytophagaceae</taxon>
        <taxon>Rhodonellum</taxon>
    </lineage>
</organism>
<dbReference type="EMBL" id="FNQC01000022">
    <property type="protein sequence ID" value="SDZ54429.1"/>
    <property type="molecule type" value="Genomic_DNA"/>
</dbReference>
<evidence type="ECO:0000313" key="2">
    <source>
        <dbReference type="Proteomes" id="UP000199663"/>
    </source>
</evidence>
<gene>
    <name evidence="1" type="ORF">SAMN05444412_12235</name>
</gene>
<dbReference type="SUPFAM" id="SSF140959">
    <property type="entry name" value="Indolic compounds 2,3-dioxygenase-like"/>
    <property type="match status" value="1"/>
</dbReference>
<dbReference type="Gene3D" id="1.20.58.480">
    <property type="match status" value="1"/>
</dbReference>
<proteinExistence type="predicted"/>
<protein>
    <submittedName>
        <fullName evidence="1">Tryptophan 2,3-dioxygenase apoenzyme</fullName>
    </submittedName>
</protein>
<dbReference type="Proteomes" id="UP000199663">
    <property type="component" value="Unassembled WGS sequence"/>
</dbReference>
<reference evidence="1 2" key="1">
    <citation type="submission" date="2016-10" db="EMBL/GenBank/DDBJ databases">
        <authorList>
            <person name="Varghese N."/>
            <person name="Submissions S."/>
        </authorList>
    </citation>
    <scope>NUCLEOTIDE SEQUENCE [LARGE SCALE GENOMIC DNA]</scope>
    <source>
        <strain evidence="1 2">DSM 17997</strain>
    </source>
</reference>
<dbReference type="PANTHER" id="PTHR10138">
    <property type="entry name" value="TRYPTOPHAN 2,3-DIOXYGENASE"/>
    <property type="match status" value="1"/>
</dbReference>
<dbReference type="InterPro" id="IPR004981">
    <property type="entry name" value="Trp_2_3_dOase"/>
</dbReference>
<name>A0A1H3TYU3_9BACT</name>